<sequence>MRLWDGTEIIKPIVDRGISQWSVMADDLDRDSATLIARVEEALATAPWGTGAEGSAFYNAHFRDDGPNQMLTQCAQLAKEIIDAGDRVRQSVDNTLQTDADMTAQFRAMWPGQG</sequence>
<proteinExistence type="predicted"/>
<accession>A0ABV8G876</accession>
<evidence type="ECO:0000313" key="1">
    <source>
        <dbReference type="EMBL" id="MFC4010202.1"/>
    </source>
</evidence>
<protein>
    <recommendedName>
        <fullName evidence="3">WXG100 family type VII secretion target</fullName>
    </recommendedName>
</protein>
<name>A0ABV8G876_9ACTN</name>
<keyword evidence="2" id="KW-1185">Reference proteome</keyword>
<evidence type="ECO:0000313" key="2">
    <source>
        <dbReference type="Proteomes" id="UP001595851"/>
    </source>
</evidence>
<dbReference type="EMBL" id="JBHSBI010000011">
    <property type="protein sequence ID" value="MFC4010202.1"/>
    <property type="molecule type" value="Genomic_DNA"/>
</dbReference>
<organism evidence="1 2">
    <name type="scientific">Nonomuraea purpurea</name>
    <dbReference type="NCBI Taxonomy" id="1849276"/>
    <lineage>
        <taxon>Bacteria</taxon>
        <taxon>Bacillati</taxon>
        <taxon>Actinomycetota</taxon>
        <taxon>Actinomycetes</taxon>
        <taxon>Streptosporangiales</taxon>
        <taxon>Streptosporangiaceae</taxon>
        <taxon>Nonomuraea</taxon>
    </lineage>
</organism>
<gene>
    <name evidence="1" type="ORF">ACFOY2_23445</name>
</gene>
<dbReference type="Proteomes" id="UP001595851">
    <property type="component" value="Unassembled WGS sequence"/>
</dbReference>
<comment type="caution">
    <text evidence="1">The sequence shown here is derived from an EMBL/GenBank/DDBJ whole genome shotgun (WGS) entry which is preliminary data.</text>
</comment>
<reference evidence="2" key="1">
    <citation type="journal article" date="2019" name="Int. J. Syst. Evol. Microbiol.">
        <title>The Global Catalogue of Microorganisms (GCM) 10K type strain sequencing project: providing services to taxonomists for standard genome sequencing and annotation.</title>
        <authorList>
            <consortium name="The Broad Institute Genomics Platform"/>
            <consortium name="The Broad Institute Genome Sequencing Center for Infectious Disease"/>
            <person name="Wu L."/>
            <person name="Ma J."/>
        </authorList>
    </citation>
    <scope>NUCLEOTIDE SEQUENCE [LARGE SCALE GENOMIC DNA]</scope>
    <source>
        <strain evidence="2">TBRC 1276</strain>
    </source>
</reference>
<evidence type="ECO:0008006" key="3">
    <source>
        <dbReference type="Google" id="ProtNLM"/>
    </source>
</evidence>
<dbReference type="RefSeq" id="WP_379530218.1">
    <property type="nucleotide sequence ID" value="NZ_JBHSBI010000011.1"/>
</dbReference>